<evidence type="ECO:0000256" key="2">
    <source>
        <dbReference type="SAM" id="Coils"/>
    </source>
</evidence>
<reference evidence="4 5" key="1">
    <citation type="journal article" date="2014" name="PLoS Genet.">
        <title>Phylogenetically driven sequencing of extremely halophilic archaea reveals strategies for static and dynamic osmo-response.</title>
        <authorList>
            <person name="Becker E.A."/>
            <person name="Seitzer P.M."/>
            <person name="Tritt A."/>
            <person name="Larsen D."/>
            <person name="Krusor M."/>
            <person name="Yao A.I."/>
            <person name="Wu D."/>
            <person name="Madern D."/>
            <person name="Eisen J.A."/>
            <person name="Darling A.E."/>
            <person name="Facciotti M.T."/>
        </authorList>
    </citation>
    <scope>NUCLEOTIDE SEQUENCE [LARGE SCALE GENOMIC DNA]</scope>
    <source>
        <strain evidence="4 5">JCM 13563</strain>
    </source>
</reference>
<dbReference type="InterPro" id="IPR000917">
    <property type="entry name" value="Sulfatase_N"/>
</dbReference>
<dbReference type="InterPro" id="IPR017850">
    <property type="entry name" value="Alkaline_phosphatase_core_sf"/>
</dbReference>
<dbReference type="EMBL" id="AOIT01000056">
    <property type="protein sequence ID" value="ELZ17697.1"/>
    <property type="molecule type" value="Genomic_DNA"/>
</dbReference>
<feature type="domain" description="Sulfatase N-terminal" evidence="3">
    <location>
        <begin position="1"/>
        <end position="314"/>
    </location>
</feature>
<organism evidence="4 5">
    <name type="scientific">Natrinema limicola JCM 13563</name>
    <dbReference type="NCBI Taxonomy" id="1230457"/>
    <lineage>
        <taxon>Archaea</taxon>
        <taxon>Methanobacteriati</taxon>
        <taxon>Methanobacteriota</taxon>
        <taxon>Stenosarchaea group</taxon>
        <taxon>Halobacteria</taxon>
        <taxon>Halobacteriales</taxon>
        <taxon>Natrialbaceae</taxon>
        <taxon>Natrinema</taxon>
    </lineage>
</organism>
<dbReference type="AlphaFoldDB" id="M0C5T0"/>
<dbReference type="Proteomes" id="UP000011615">
    <property type="component" value="Unassembled WGS sequence"/>
</dbReference>
<feature type="coiled-coil region" evidence="2">
    <location>
        <begin position="399"/>
        <end position="426"/>
    </location>
</feature>
<protein>
    <submittedName>
        <fullName evidence="4">Sulfatase</fullName>
    </submittedName>
</protein>
<sequence>MVFERAFSVSNYTDVCMSTILSGKPPREHGVTHHGTAHTEENLARIEQRAPQFLPEILHDHGYNTIGVDWMGRWHEWGYDNYGVDGGGQDADSGTDSISEAIFDRITDTVVDLPEPLLFPIMKQYYRRVGYNDFRVNCEELTDIAIDRIDDSDSPTFTLLHYWDVHPPYLPPEKYESQFTGEDRPDESLEKYFGTEAKGPMSAAYQTYATGKHTTMSESKAAYDGAIKWVDEQFGRLVTYLRETNKLDETMIVVTADHGHNFGEHGIFSDNTGLYDTSVHVPLIIHDPRRDHRRVDGLVQHTDIVPTILDFAGIEAPTDLRGNVLPDTREFAFAEAIEHRMQMVRTDDWKLIIPRDLDYLRHQYWYDGDGETELYDLTEDPDETKNIANEHPDVISRLTNMLEAELETQERIVEEATDRSAAINDNDMDEIKSRLNALGYADDDNV</sequence>
<name>M0C5T0_9EURY</name>
<evidence type="ECO:0000313" key="4">
    <source>
        <dbReference type="EMBL" id="ELZ17697.1"/>
    </source>
</evidence>
<gene>
    <name evidence="4" type="ORF">C476_14733</name>
</gene>
<proteinExistence type="inferred from homology"/>
<dbReference type="Gene3D" id="3.40.720.10">
    <property type="entry name" value="Alkaline Phosphatase, subunit A"/>
    <property type="match status" value="1"/>
</dbReference>
<dbReference type="SUPFAM" id="SSF53649">
    <property type="entry name" value="Alkaline phosphatase-like"/>
    <property type="match status" value="1"/>
</dbReference>
<dbReference type="PANTHER" id="PTHR42693:SF33">
    <property type="entry name" value="ARYLSULFATASE"/>
    <property type="match status" value="1"/>
</dbReference>
<dbReference type="STRING" id="1230457.C476_14733"/>
<evidence type="ECO:0000313" key="5">
    <source>
        <dbReference type="Proteomes" id="UP000011615"/>
    </source>
</evidence>
<dbReference type="eggNOG" id="arCOG02785">
    <property type="taxonomic scope" value="Archaea"/>
</dbReference>
<dbReference type="GO" id="GO:0004065">
    <property type="term" value="F:arylsulfatase activity"/>
    <property type="evidence" value="ECO:0007669"/>
    <property type="project" value="TreeGrafter"/>
</dbReference>
<dbReference type="InterPro" id="IPR050738">
    <property type="entry name" value="Sulfatase"/>
</dbReference>
<dbReference type="Pfam" id="PF00884">
    <property type="entry name" value="Sulfatase"/>
    <property type="match status" value="1"/>
</dbReference>
<accession>M0C5T0</accession>
<comment type="similarity">
    <text evidence="1">Belongs to the sulfatase family.</text>
</comment>
<dbReference type="PATRIC" id="fig|1230457.4.peg.2959"/>
<keyword evidence="2" id="KW-0175">Coiled coil</keyword>
<evidence type="ECO:0000256" key="1">
    <source>
        <dbReference type="ARBA" id="ARBA00008779"/>
    </source>
</evidence>
<dbReference type="PANTHER" id="PTHR42693">
    <property type="entry name" value="ARYLSULFATASE FAMILY MEMBER"/>
    <property type="match status" value="1"/>
</dbReference>
<keyword evidence="5" id="KW-1185">Reference proteome</keyword>
<comment type="caution">
    <text evidence="4">The sequence shown here is derived from an EMBL/GenBank/DDBJ whole genome shotgun (WGS) entry which is preliminary data.</text>
</comment>
<dbReference type="Gene3D" id="3.30.1120.10">
    <property type="match status" value="1"/>
</dbReference>
<evidence type="ECO:0000259" key="3">
    <source>
        <dbReference type="Pfam" id="PF00884"/>
    </source>
</evidence>